<feature type="region of interest" description="Disordered" evidence="1">
    <location>
        <begin position="131"/>
        <end position="205"/>
    </location>
</feature>
<dbReference type="Proteomes" id="UP000191931">
    <property type="component" value="Unassembled WGS sequence"/>
</dbReference>
<feature type="compositionally biased region" description="Gly residues" evidence="1">
    <location>
        <begin position="142"/>
        <end position="170"/>
    </location>
</feature>
<organism evidence="2 3">
    <name type="scientific">Desulfamplus magnetovallimortis</name>
    <dbReference type="NCBI Taxonomy" id="1246637"/>
    <lineage>
        <taxon>Bacteria</taxon>
        <taxon>Pseudomonadati</taxon>
        <taxon>Thermodesulfobacteriota</taxon>
        <taxon>Desulfobacteria</taxon>
        <taxon>Desulfobacterales</taxon>
        <taxon>Desulfobacteraceae</taxon>
        <taxon>Desulfamplus</taxon>
    </lineage>
</organism>
<dbReference type="SUPFAM" id="SSF53146">
    <property type="entry name" value="Nitrogenase accessory factor-like"/>
    <property type="match status" value="1"/>
</dbReference>
<reference evidence="2 3" key="1">
    <citation type="submission" date="2017-03" db="EMBL/GenBank/DDBJ databases">
        <authorList>
            <person name="Afonso C.L."/>
            <person name="Miller P.J."/>
            <person name="Scott M.A."/>
            <person name="Spackman E."/>
            <person name="Goraichik I."/>
            <person name="Dimitrov K.M."/>
            <person name="Suarez D.L."/>
            <person name="Swayne D.E."/>
        </authorList>
    </citation>
    <scope>NUCLEOTIDE SEQUENCE [LARGE SCALE GENOMIC DNA]</scope>
    <source>
        <strain evidence="2">PRJEB14757</strain>
    </source>
</reference>
<sequence>MNIAFTAWDKRISPVFDASRNLFVVKVSDGKVLQSFYEPFNPEIMFSFKEKLKMLEIDVLVCGAISQICSSIIESTGVMLIPFIGGRIDDILDGYLRDNSINHGFIMPGCGRRYRRKSDIDAFGYQGKEVRIMPKGNNRGQQGQGRGQGQGQGQGRGQGQGKGQGQGRGQSQGRCQGQGNNRGGNGCGGSCTTQGSGKGNGQGKF</sequence>
<feature type="compositionally biased region" description="Gly residues" evidence="1">
    <location>
        <begin position="180"/>
        <end position="189"/>
    </location>
</feature>
<dbReference type="InterPro" id="IPR036105">
    <property type="entry name" value="DiNase_FeMo-co_biosyn_sf"/>
</dbReference>
<proteinExistence type="predicted"/>
<name>A0A1W1HJF6_9BACT</name>
<evidence type="ECO:0008006" key="4">
    <source>
        <dbReference type="Google" id="ProtNLM"/>
    </source>
</evidence>
<dbReference type="Gene3D" id="3.30.420.130">
    <property type="entry name" value="Dinitrogenase iron-molybdenum cofactor biosynthesis domain"/>
    <property type="match status" value="1"/>
</dbReference>
<accession>A0A1W1HJF6</accession>
<evidence type="ECO:0000313" key="2">
    <source>
        <dbReference type="EMBL" id="SLM32594.1"/>
    </source>
</evidence>
<dbReference type="EMBL" id="FWEV01000321">
    <property type="protein sequence ID" value="SLM32594.1"/>
    <property type="molecule type" value="Genomic_DNA"/>
</dbReference>
<dbReference type="AlphaFoldDB" id="A0A1W1HJF6"/>
<keyword evidence="3" id="KW-1185">Reference proteome</keyword>
<protein>
    <recommendedName>
        <fullName evidence="4">Dinitrogenase iron-molybdenum cofactor biosynthesis domain-containing protein</fullName>
    </recommendedName>
</protein>
<evidence type="ECO:0000313" key="3">
    <source>
        <dbReference type="Proteomes" id="UP000191931"/>
    </source>
</evidence>
<evidence type="ECO:0000256" key="1">
    <source>
        <dbReference type="SAM" id="MobiDB-lite"/>
    </source>
</evidence>
<feature type="compositionally biased region" description="Gly residues" evidence="1">
    <location>
        <begin position="196"/>
        <end position="205"/>
    </location>
</feature>
<dbReference type="RefSeq" id="WP_080802554.1">
    <property type="nucleotide sequence ID" value="NZ_LT828543.1"/>
</dbReference>
<dbReference type="STRING" id="1246637.MTBBW1_760058"/>
<gene>
    <name evidence="2" type="ORF">MTBBW1_760058</name>
</gene>
<dbReference type="OrthoDB" id="280278at2"/>